<name>A0AAU7DT53_9MICO</name>
<proteinExistence type="predicted"/>
<protein>
    <submittedName>
        <fullName evidence="1">Uncharacterized protein</fullName>
    </submittedName>
</protein>
<dbReference type="EMBL" id="CP146203">
    <property type="protein sequence ID" value="XBH20864.1"/>
    <property type="molecule type" value="Genomic_DNA"/>
</dbReference>
<accession>A0AAU7DT53</accession>
<organism evidence="1">
    <name type="scientific">Jonesiaceae bacterium BS-20</name>
    <dbReference type="NCBI Taxonomy" id="3120821"/>
    <lineage>
        <taxon>Bacteria</taxon>
        <taxon>Bacillati</taxon>
        <taxon>Actinomycetota</taxon>
        <taxon>Actinomycetes</taxon>
        <taxon>Micrococcales</taxon>
        <taxon>Jonesiaceae</taxon>
    </lineage>
</organism>
<reference evidence="1" key="1">
    <citation type="submission" date="2024-02" db="EMBL/GenBank/DDBJ databases">
        <title>Tomenella chthoni gen. nov. sp. nov., a member of the family Jonesiaceae isolated from bat guano.</title>
        <authorList>
            <person name="Miller S.L."/>
            <person name="King J."/>
            <person name="Sankaranarayanan K."/>
            <person name="Lawson P.A."/>
        </authorList>
    </citation>
    <scope>NUCLEOTIDE SEQUENCE</scope>
    <source>
        <strain evidence="1">BS-20</strain>
    </source>
</reference>
<sequence>MNKLAILALVFISLLGMTLAATLGMFQATGISNEEMIELAPALEDSASLETTQEDSTSYLAQLDKPMRETEENTAIPHALDEATQTLQEVRDVYISFPQAFLDVVIQFQDGAQCEGDSACVLSPNEIAINRTWAKTATRDEVILALARQHATLAIDRVWGSQSAANLDLQNLIPTCVVERDMEIYAQATNNELPKIDQRSSLSVTALGDVIVQEMTGQVDPNAIYVSQFHTPEQIRVAQEVGMGELPEIVIPVSSPNCEPSPSFLVPER</sequence>
<evidence type="ECO:0000313" key="1">
    <source>
        <dbReference type="EMBL" id="XBH20864.1"/>
    </source>
</evidence>
<gene>
    <name evidence="1" type="ORF">V5R04_11615</name>
</gene>
<dbReference type="AlphaFoldDB" id="A0AAU7DT53"/>